<name>A0AAN6I905_9EURO</name>
<accession>A0AAN6I905</accession>
<evidence type="ECO:0000313" key="2">
    <source>
        <dbReference type="EMBL" id="KAI1608601.1"/>
    </source>
</evidence>
<protein>
    <submittedName>
        <fullName evidence="2">Uncharacterized protein</fullName>
    </submittedName>
</protein>
<dbReference type="EMBL" id="MU404362">
    <property type="protein sequence ID" value="KAI1608601.1"/>
    <property type="molecule type" value="Genomic_DNA"/>
</dbReference>
<evidence type="ECO:0000313" key="3">
    <source>
        <dbReference type="Proteomes" id="UP001203852"/>
    </source>
</evidence>
<sequence length="67" mass="7262">MADQTQQPAATGQEDYLDKGVDAAEKKFGGGKIDPAKQRSTNEKITDKARGMFEKATGKDVPDKFSN</sequence>
<evidence type="ECO:0000256" key="1">
    <source>
        <dbReference type="SAM" id="MobiDB-lite"/>
    </source>
</evidence>
<feature type="region of interest" description="Disordered" evidence="1">
    <location>
        <begin position="1"/>
        <end position="44"/>
    </location>
</feature>
<reference evidence="2" key="1">
    <citation type="journal article" date="2022" name="bioRxiv">
        <title>Deciphering the potential niche of two novel black yeast fungi from a biological soil crust based on their genomes, phenotypes, and melanin regulation.</title>
        <authorList>
            <consortium name="DOE Joint Genome Institute"/>
            <person name="Carr E.C."/>
            <person name="Barton Q."/>
            <person name="Grambo S."/>
            <person name="Sullivan M."/>
            <person name="Renfro C.M."/>
            <person name="Kuo A."/>
            <person name="Pangilinan J."/>
            <person name="Lipzen A."/>
            <person name="Keymanesh K."/>
            <person name="Savage E."/>
            <person name="Barry K."/>
            <person name="Grigoriev I.V."/>
            <person name="Riekhof W.R."/>
            <person name="Harris S.S."/>
        </authorList>
    </citation>
    <scope>NUCLEOTIDE SEQUENCE</scope>
    <source>
        <strain evidence="2">JF 03-4F</strain>
    </source>
</reference>
<keyword evidence="3" id="KW-1185">Reference proteome</keyword>
<organism evidence="2 3">
    <name type="scientific">Exophiala viscosa</name>
    <dbReference type="NCBI Taxonomy" id="2486360"/>
    <lineage>
        <taxon>Eukaryota</taxon>
        <taxon>Fungi</taxon>
        <taxon>Dikarya</taxon>
        <taxon>Ascomycota</taxon>
        <taxon>Pezizomycotina</taxon>
        <taxon>Eurotiomycetes</taxon>
        <taxon>Chaetothyriomycetidae</taxon>
        <taxon>Chaetothyriales</taxon>
        <taxon>Herpotrichiellaceae</taxon>
        <taxon>Exophiala</taxon>
    </lineage>
</organism>
<feature type="compositionally biased region" description="Polar residues" evidence="1">
    <location>
        <begin position="1"/>
        <end position="10"/>
    </location>
</feature>
<comment type="caution">
    <text evidence="2">The sequence shown here is derived from an EMBL/GenBank/DDBJ whole genome shotgun (WGS) entry which is preliminary data.</text>
</comment>
<dbReference type="PANTHER" id="PTHR40462:SF1">
    <property type="entry name" value="EXPRESSED PROTEIN"/>
    <property type="match status" value="1"/>
</dbReference>
<dbReference type="PANTHER" id="PTHR40462">
    <property type="entry name" value="CHROMOSOME 1, WHOLE GENOME SHOTGUN SEQUENCE"/>
    <property type="match status" value="1"/>
</dbReference>
<dbReference type="Proteomes" id="UP001203852">
    <property type="component" value="Unassembled WGS sequence"/>
</dbReference>
<dbReference type="AlphaFoldDB" id="A0AAN6I905"/>
<proteinExistence type="predicted"/>
<feature type="compositionally biased region" description="Basic and acidic residues" evidence="1">
    <location>
        <begin position="16"/>
        <end position="44"/>
    </location>
</feature>
<gene>
    <name evidence="2" type="ORF">EDD36DRAFT_468917</name>
</gene>